<organism evidence="1 2">
    <name type="scientific">Caldicellulosiruptor diazotrophicus</name>
    <dbReference type="NCBI Taxonomy" id="2806205"/>
    <lineage>
        <taxon>Bacteria</taxon>
        <taxon>Bacillati</taxon>
        <taxon>Bacillota</taxon>
        <taxon>Bacillota incertae sedis</taxon>
        <taxon>Caldicellulosiruptorales</taxon>
        <taxon>Caldicellulosiruptoraceae</taxon>
        <taxon>Caldicellulosiruptor</taxon>
    </lineage>
</organism>
<dbReference type="Proteomes" id="UP000663623">
    <property type="component" value="Chromosome"/>
</dbReference>
<evidence type="ECO:0000313" key="2">
    <source>
        <dbReference type="Proteomes" id="UP000663623"/>
    </source>
</evidence>
<reference evidence="1 2" key="1">
    <citation type="submission" date="2021-02" db="EMBL/GenBank/DDBJ databases">
        <title>Nitrogen-fixing ability and nitrogen fixation related genes of thermophilic fermentative bacteria in the genus Caldicellulosiruptor.</title>
        <authorList>
            <person name="Chen Y."/>
            <person name="Nishihara A."/>
            <person name="Haruta S."/>
        </authorList>
    </citation>
    <scope>NUCLEOTIDE SEQUENCE [LARGE SCALE GENOMIC DNA]</scope>
    <source>
        <strain evidence="1 2">YA01</strain>
    </source>
</reference>
<name>A0ABN6E516_9FIRM</name>
<evidence type="ECO:0000313" key="1">
    <source>
        <dbReference type="EMBL" id="BCS80468.1"/>
    </source>
</evidence>
<sequence>MFISTDATDTPRPICIGFEPPLPEDVSGADADFKTEANTEANVTLLDLNPTVFTLAMLSPITSILVW</sequence>
<protein>
    <submittedName>
        <fullName evidence="1">Uncharacterized protein</fullName>
    </submittedName>
</protein>
<gene>
    <name evidence="1" type="ORF">CaldiYA01_04280</name>
</gene>
<proteinExistence type="predicted"/>
<accession>A0ABN6E516</accession>
<keyword evidence="2" id="KW-1185">Reference proteome</keyword>
<dbReference type="EMBL" id="AP024480">
    <property type="protein sequence ID" value="BCS80468.1"/>
    <property type="molecule type" value="Genomic_DNA"/>
</dbReference>